<reference evidence="1" key="2">
    <citation type="submission" date="2020-09" db="EMBL/GenBank/DDBJ databases">
        <authorList>
            <person name="Sun Q."/>
            <person name="Zhou Y."/>
        </authorList>
    </citation>
    <scope>NUCLEOTIDE SEQUENCE</scope>
    <source>
        <strain evidence="1">CGMCC 1.15448</strain>
    </source>
</reference>
<keyword evidence="2" id="KW-1185">Reference proteome</keyword>
<dbReference type="EMBL" id="BMJC01000002">
    <property type="protein sequence ID" value="GGB00731.1"/>
    <property type="molecule type" value="Genomic_DNA"/>
</dbReference>
<name>A0A8J2XRE3_9BACT</name>
<dbReference type="InterPro" id="IPR010263">
    <property type="entry name" value="T6SS_TssK"/>
</dbReference>
<protein>
    <submittedName>
        <fullName evidence="1">Uncharacterized protein</fullName>
    </submittedName>
</protein>
<evidence type="ECO:0000313" key="1">
    <source>
        <dbReference type="EMBL" id="GGB00731.1"/>
    </source>
</evidence>
<accession>A0A8J2XRE3</accession>
<gene>
    <name evidence="1" type="ORF">GCM10011511_25010</name>
</gene>
<reference evidence="1" key="1">
    <citation type="journal article" date="2014" name="Int. J. Syst. Evol. Microbiol.">
        <title>Complete genome sequence of Corynebacterium casei LMG S-19264T (=DSM 44701T), isolated from a smear-ripened cheese.</title>
        <authorList>
            <consortium name="US DOE Joint Genome Institute (JGI-PGF)"/>
            <person name="Walter F."/>
            <person name="Albersmeier A."/>
            <person name="Kalinowski J."/>
            <person name="Ruckert C."/>
        </authorList>
    </citation>
    <scope>NUCLEOTIDE SEQUENCE</scope>
    <source>
        <strain evidence="1">CGMCC 1.15448</strain>
    </source>
</reference>
<proteinExistence type="predicted"/>
<evidence type="ECO:0000313" key="2">
    <source>
        <dbReference type="Proteomes" id="UP000607559"/>
    </source>
</evidence>
<comment type="caution">
    <text evidence="1">The sequence shown here is derived from an EMBL/GenBank/DDBJ whole genome shotgun (WGS) entry which is preliminary data.</text>
</comment>
<dbReference type="Pfam" id="PF05936">
    <property type="entry name" value="T6SS_VasE"/>
    <property type="match status" value="1"/>
</dbReference>
<organism evidence="1 2">
    <name type="scientific">Puia dinghuensis</name>
    <dbReference type="NCBI Taxonomy" id="1792502"/>
    <lineage>
        <taxon>Bacteria</taxon>
        <taxon>Pseudomonadati</taxon>
        <taxon>Bacteroidota</taxon>
        <taxon>Chitinophagia</taxon>
        <taxon>Chitinophagales</taxon>
        <taxon>Chitinophagaceae</taxon>
        <taxon>Puia</taxon>
    </lineage>
</organism>
<dbReference type="Proteomes" id="UP000607559">
    <property type="component" value="Unassembled WGS sequence"/>
</dbReference>
<sequence length="390" mass="43556">MKINKDHFRADQHANHWQQAMHSRALLSETCYGLFYTGEPQPMRPIVITTDNQQQVAMRLLACQAITPGGHLVYVREDSVTAEDRITATIPGLSMPYAQLAAADAEYAIVLTVNPYHRVPTGRPDVEESQLRPPFTAPAFELQLVECRDMRSGGGRSDGVRSDGVRSEKAGDLFLPLGRIRVSEGRVLPDEDYIPPCTSVAAHPALTEWHAGLEQFYGLMESYVLRILQKTVQKNQQNDLAAVVGDLCTTMGPYLAGEYQRVLLEYRSQPPVRMVSGVAGLARLLKNRLDVYTGGLKDELLNYFAEWCTIQQGEWESVMTAASTVRYDHADIRAALRQMDAFTGFTLRLFASLAALEYIGKKREAGIFVKEHLVVPAEELPARRRSFLAD</sequence>
<dbReference type="AlphaFoldDB" id="A0A8J2XRE3"/>